<dbReference type="Pfam" id="PF04055">
    <property type="entry name" value="Radical_SAM"/>
    <property type="match status" value="1"/>
</dbReference>
<keyword evidence="4 9" id="KW-0949">S-adenosyl-L-methionine</keyword>
<dbReference type="InterPro" id="IPR010723">
    <property type="entry name" value="HemN_C"/>
</dbReference>
<dbReference type="PROSITE" id="PS51918">
    <property type="entry name" value="RADICAL_SAM"/>
    <property type="match status" value="1"/>
</dbReference>
<dbReference type="SUPFAM" id="SSF102114">
    <property type="entry name" value="Radical SAM enzymes"/>
    <property type="match status" value="1"/>
</dbReference>
<evidence type="ECO:0000256" key="4">
    <source>
        <dbReference type="ARBA" id="ARBA00022691"/>
    </source>
</evidence>
<dbReference type="InterPro" id="IPR007197">
    <property type="entry name" value="rSAM"/>
</dbReference>
<evidence type="ECO:0000256" key="9">
    <source>
        <dbReference type="RuleBase" id="RU364116"/>
    </source>
</evidence>
<dbReference type="Proteomes" id="UP001454086">
    <property type="component" value="Unassembled WGS sequence"/>
</dbReference>
<dbReference type="SFLD" id="SFLDG01065">
    <property type="entry name" value="anaerobic_coproporphyrinogen-I"/>
    <property type="match status" value="1"/>
</dbReference>
<dbReference type="SFLD" id="SFLDF00288">
    <property type="entry name" value="HemN-like__clustered_with_nucl"/>
    <property type="match status" value="1"/>
</dbReference>
<dbReference type="SMART" id="SM00729">
    <property type="entry name" value="Elp3"/>
    <property type="match status" value="1"/>
</dbReference>
<comment type="subcellular location">
    <subcellularLocation>
        <location evidence="9">Cytoplasm</location>
    </subcellularLocation>
</comment>
<dbReference type="PANTHER" id="PTHR13932">
    <property type="entry name" value="COPROPORPHYRINIGEN III OXIDASE"/>
    <property type="match status" value="1"/>
</dbReference>
<protein>
    <recommendedName>
        <fullName evidence="2 9">Heme chaperone HemW</fullName>
    </recommendedName>
</protein>
<keyword evidence="8 9" id="KW-0143">Chaperone</keyword>
<gene>
    <name evidence="11" type="primary">hemW</name>
    <name evidence="11" type="ORF">WMQ36_23510</name>
</gene>
<dbReference type="InterPro" id="IPR058240">
    <property type="entry name" value="rSAM_sf"/>
</dbReference>
<evidence type="ECO:0000256" key="8">
    <source>
        <dbReference type="ARBA" id="ARBA00023186"/>
    </source>
</evidence>
<dbReference type="InterPro" id="IPR034505">
    <property type="entry name" value="Coproporphyrinogen-III_oxidase"/>
</dbReference>
<reference evidence="11 12" key="1">
    <citation type="submission" date="2024-03" db="EMBL/GenBank/DDBJ databases">
        <title>Human intestinal bacterial collection.</title>
        <authorList>
            <person name="Pauvert C."/>
            <person name="Hitch T.C.A."/>
            <person name="Clavel T."/>
        </authorList>
    </citation>
    <scope>NUCLEOTIDE SEQUENCE [LARGE SCALE GENOMIC DNA]</scope>
    <source>
        <strain evidence="11 12">CLA-SR-H021</strain>
    </source>
</reference>
<keyword evidence="7 9" id="KW-0411">Iron-sulfur</keyword>
<dbReference type="Gene3D" id="3.20.20.70">
    <property type="entry name" value="Aldolase class I"/>
    <property type="match status" value="1"/>
</dbReference>
<evidence type="ECO:0000256" key="2">
    <source>
        <dbReference type="ARBA" id="ARBA00017228"/>
    </source>
</evidence>
<accession>A0ABV1DDU3</accession>
<sequence length="413" mass="46548">MTSKNKKPMELYVHIPFCARKCLYCDFLSFRALASVHEAYTAQLIREIEAQGAFCREYQVTTIFIGGGTPSVMEPCLIADIMRALKYHFDVAEDAEITIEVNPGTLLYNKLHIYREAGINRLSIGLQSTDNRELRDLGRIHTFEEFLKSFQCARMVGFSNINVDLMSSIPGQTLESFKNTLKKVAMLKPEHISAYSLIIEEGTPFWDHYGQGAAGGWRSAGQDGKEHPMAADGPAFPPLPDEDTESRIYHLTRTFLTEQGYGRYEISNYAKPGHECRHNIGYWTEVPYLGLGLGASSYLGGCRFSNTSDLDMYLGLDFNRAPEEVLEQLHGPLQELSREARMEEFMFLGLRLTKGVSGIDFVSMFGIKLETVFGPVMERLISDGLLEKNGVWISLTEWGMDVSNYVLSEFLLS</sequence>
<keyword evidence="3 9" id="KW-0349">Heme</keyword>
<evidence type="ECO:0000256" key="3">
    <source>
        <dbReference type="ARBA" id="ARBA00022617"/>
    </source>
</evidence>
<comment type="caution">
    <text evidence="11">The sequence shown here is derived from an EMBL/GenBank/DDBJ whole genome shotgun (WGS) entry which is preliminary data.</text>
</comment>
<proteinExistence type="inferred from homology"/>
<keyword evidence="12" id="KW-1185">Reference proteome</keyword>
<feature type="domain" description="Radical SAM core" evidence="10">
    <location>
        <begin position="3"/>
        <end position="237"/>
    </location>
</feature>
<dbReference type="NCBIfam" id="TIGR00539">
    <property type="entry name" value="hemN_rel"/>
    <property type="match status" value="1"/>
</dbReference>
<dbReference type="InterPro" id="IPR006638">
    <property type="entry name" value="Elp3/MiaA/NifB-like_rSAM"/>
</dbReference>
<keyword evidence="6 9" id="KW-0408">Iron</keyword>
<dbReference type="CDD" id="cd01335">
    <property type="entry name" value="Radical_SAM"/>
    <property type="match status" value="1"/>
</dbReference>
<evidence type="ECO:0000256" key="7">
    <source>
        <dbReference type="ARBA" id="ARBA00023014"/>
    </source>
</evidence>
<dbReference type="SFLD" id="SFLDF00562">
    <property type="entry name" value="HemN-like__clustered_with_heat"/>
    <property type="match status" value="1"/>
</dbReference>
<comment type="similarity">
    <text evidence="1">Belongs to the anaerobic coproporphyrinogen-III oxidase family. HemW subfamily.</text>
</comment>
<evidence type="ECO:0000256" key="6">
    <source>
        <dbReference type="ARBA" id="ARBA00023004"/>
    </source>
</evidence>
<evidence type="ECO:0000313" key="11">
    <source>
        <dbReference type="EMBL" id="MEQ2427936.1"/>
    </source>
</evidence>
<organism evidence="11 12">
    <name type="scientific">Enterocloster hominis</name>
    <name type="common">ex Hitch et al. 2024</name>
    <dbReference type="NCBI Taxonomy" id="1917870"/>
    <lineage>
        <taxon>Bacteria</taxon>
        <taxon>Bacillati</taxon>
        <taxon>Bacillota</taxon>
        <taxon>Clostridia</taxon>
        <taxon>Lachnospirales</taxon>
        <taxon>Lachnospiraceae</taxon>
        <taxon>Enterocloster</taxon>
    </lineage>
</organism>
<dbReference type="PANTHER" id="PTHR13932:SF5">
    <property type="entry name" value="RADICAL S-ADENOSYL METHIONINE DOMAIN-CONTAINING PROTEIN 1, MITOCHONDRIAL"/>
    <property type="match status" value="1"/>
</dbReference>
<keyword evidence="9" id="KW-0963">Cytoplasm</keyword>
<keyword evidence="9" id="KW-0004">4Fe-4S</keyword>
<dbReference type="EMBL" id="JBBMFM010000137">
    <property type="protein sequence ID" value="MEQ2427936.1"/>
    <property type="molecule type" value="Genomic_DNA"/>
</dbReference>
<evidence type="ECO:0000259" key="10">
    <source>
        <dbReference type="PROSITE" id="PS51918"/>
    </source>
</evidence>
<name>A0ABV1DDU3_9FIRM</name>
<dbReference type="InterPro" id="IPR004559">
    <property type="entry name" value="HemW-like"/>
</dbReference>
<comment type="function">
    <text evidence="9">Probably acts as a heme chaperone, transferring heme to an unknown acceptor. Binds one molecule of heme per monomer, possibly covalently. Binds 1 [4Fe-4S] cluster. The cluster is coordinated with 3 cysteines and an exchangeable S-adenosyl-L-methionine.</text>
</comment>
<dbReference type="Pfam" id="PF06969">
    <property type="entry name" value="HemN_C"/>
    <property type="match status" value="1"/>
</dbReference>
<evidence type="ECO:0000313" key="12">
    <source>
        <dbReference type="Proteomes" id="UP001454086"/>
    </source>
</evidence>
<keyword evidence="5 9" id="KW-0479">Metal-binding</keyword>
<evidence type="ECO:0000256" key="1">
    <source>
        <dbReference type="ARBA" id="ARBA00006100"/>
    </source>
</evidence>
<dbReference type="InterPro" id="IPR013785">
    <property type="entry name" value="Aldolase_TIM"/>
</dbReference>
<dbReference type="RefSeq" id="WP_008722722.1">
    <property type="nucleotide sequence ID" value="NZ_JBBMFM010000137.1"/>
</dbReference>
<evidence type="ECO:0000256" key="5">
    <source>
        <dbReference type="ARBA" id="ARBA00022723"/>
    </source>
</evidence>
<dbReference type="SFLD" id="SFLDS00029">
    <property type="entry name" value="Radical_SAM"/>
    <property type="match status" value="1"/>
</dbReference>